<dbReference type="RefSeq" id="WP_277865412.1">
    <property type="nucleotide sequence ID" value="NZ_JAKKUT010000001.1"/>
</dbReference>
<reference evidence="1" key="1">
    <citation type="journal article" date="2022" name="Genome Biol. Evol.">
        <title>A New Gene Family Diagnostic for Intracellular Biomineralization of Amorphous Ca Carbonates by Cyanobacteria.</title>
        <authorList>
            <person name="Benzerara K."/>
            <person name="Duprat E."/>
            <person name="Bitard-Feildel T."/>
            <person name="Caumes G."/>
            <person name="Cassier-Chauvat C."/>
            <person name="Chauvat F."/>
            <person name="Dezi M."/>
            <person name="Diop S.I."/>
            <person name="Gaschignard G."/>
            <person name="Gorgen S."/>
            <person name="Gugger M."/>
            <person name="Lopez-Garcia P."/>
            <person name="Millet M."/>
            <person name="Skouri-Panet F."/>
            <person name="Moreira D."/>
            <person name="Callebaut I."/>
        </authorList>
    </citation>
    <scope>NUCLEOTIDE SEQUENCE</scope>
    <source>
        <strain evidence="1">G9</strain>
    </source>
</reference>
<dbReference type="Proteomes" id="UP001154265">
    <property type="component" value="Unassembled WGS sequence"/>
</dbReference>
<evidence type="ECO:0000313" key="2">
    <source>
        <dbReference type="Proteomes" id="UP001154265"/>
    </source>
</evidence>
<name>A0ABT6EUD3_9SYNE</name>
<accession>A0ABT6EUD3</accession>
<sequence>MLNFEYFDASGNTVAQGVFLPVASLPGLEADELAPAAADKESKAVLAVLTAIQLFLLSNPGTLGFNLIKSTPTGPQLDTINEQFTATVGYLANHANNSMGPVPLPTTGNFNGLGGLAIDDVFPNASKLNAEASTGSAGILIPSSLLVTHGSPAHGDLDVEADSRLWFGSLVLYLASNVVLRNAQNASAIVSRAIGNNTGATIPATWTATPNPLSGIQSSELPLLSLFNRNYAITIQQLIDPEDQTLDVNHI</sequence>
<protein>
    <submittedName>
        <fullName evidence="1">Uncharacterized protein</fullName>
    </submittedName>
</protein>
<reference evidence="1" key="2">
    <citation type="submission" date="2022-01" db="EMBL/GenBank/DDBJ databases">
        <authorList>
            <person name="Zivanovic Y."/>
            <person name="Moreira D."/>
            <person name="Lopez-Garcia P."/>
        </authorList>
    </citation>
    <scope>NUCLEOTIDE SEQUENCE</scope>
    <source>
        <strain evidence="1">G9</strain>
    </source>
</reference>
<evidence type="ECO:0000313" key="1">
    <source>
        <dbReference type="EMBL" id="MDG2989489.1"/>
    </source>
</evidence>
<dbReference type="EMBL" id="JAKKUT010000001">
    <property type="protein sequence ID" value="MDG2989489.1"/>
    <property type="molecule type" value="Genomic_DNA"/>
</dbReference>
<comment type="caution">
    <text evidence="1">The sequence shown here is derived from an EMBL/GenBank/DDBJ whole genome shotgun (WGS) entry which is preliminary data.</text>
</comment>
<gene>
    <name evidence="1" type="ORF">L3556_00865</name>
</gene>
<keyword evidence="2" id="KW-1185">Reference proteome</keyword>
<organism evidence="1 2">
    <name type="scientific">Candidatus Synechococcus calcipolaris G9</name>
    <dbReference type="NCBI Taxonomy" id="1497997"/>
    <lineage>
        <taxon>Bacteria</taxon>
        <taxon>Bacillati</taxon>
        <taxon>Cyanobacteriota</taxon>
        <taxon>Cyanophyceae</taxon>
        <taxon>Synechococcales</taxon>
        <taxon>Synechococcaceae</taxon>
        <taxon>Synechococcus</taxon>
    </lineage>
</organism>
<proteinExistence type="predicted"/>